<dbReference type="RefSeq" id="WP_121646754.1">
    <property type="nucleotide sequence ID" value="NZ_RCWN01000003.1"/>
</dbReference>
<dbReference type="AlphaFoldDB" id="A0A3L7J3R4"/>
<organism evidence="7 8">
    <name type="scientific">Notoacmeibacter ruber</name>
    <dbReference type="NCBI Taxonomy" id="2670375"/>
    <lineage>
        <taxon>Bacteria</taxon>
        <taxon>Pseudomonadati</taxon>
        <taxon>Pseudomonadota</taxon>
        <taxon>Alphaproteobacteria</taxon>
        <taxon>Hyphomicrobiales</taxon>
        <taxon>Notoacmeibacteraceae</taxon>
        <taxon>Notoacmeibacter</taxon>
    </lineage>
</organism>
<feature type="transmembrane region" description="Helical" evidence="6">
    <location>
        <begin position="23"/>
        <end position="49"/>
    </location>
</feature>
<keyword evidence="4 6" id="KW-1133">Transmembrane helix</keyword>
<feature type="transmembrane region" description="Helical" evidence="6">
    <location>
        <begin position="239"/>
        <end position="261"/>
    </location>
</feature>
<evidence type="ECO:0000256" key="1">
    <source>
        <dbReference type="ARBA" id="ARBA00004141"/>
    </source>
</evidence>
<comment type="subcellular location">
    <subcellularLocation>
        <location evidence="1">Membrane</location>
        <topology evidence="1">Multi-pass membrane protein</topology>
    </subcellularLocation>
</comment>
<evidence type="ECO:0000256" key="5">
    <source>
        <dbReference type="ARBA" id="ARBA00023136"/>
    </source>
</evidence>
<accession>A0A3L7J3R4</accession>
<feature type="transmembrane region" description="Helical" evidence="6">
    <location>
        <begin position="192"/>
        <end position="218"/>
    </location>
</feature>
<evidence type="ECO:0000256" key="6">
    <source>
        <dbReference type="SAM" id="Phobius"/>
    </source>
</evidence>
<sequence>MGFVTYLVETADGFLDDAAESQFGALAATIGNLGTVACSLVVVLVFVNMALQVRSMDGRQAFWLCVKMVLVAIFAQSWAQFDTFSSAVLDGIDSVSGALVSSVGGGETGASGTFAEEFDRLLETMTEYLNAVGENLNWMTGALIDALGLLLIGLLGGLAAFILVFARLVVTLMIALAPLMIFLTLFEATKDYFLRWLSATISFALYPVVVAGIFATIIGVSRSLITSLGAPTASTNIGALLPFFMMILMAKGFILATPFIVRSISGNVVMPAMVPLGMPTIQQSRYFGAGLLNTKGSQERYSRGMRSNAEIVGATTRSAGQAMQRMMARNQRLSKQSK</sequence>
<evidence type="ECO:0000313" key="8">
    <source>
        <dbReference type="Proteomes" id="UP000281094"/>
    </source>
</evidence>
<dbReference type="InterPro" id="IPR007688">
    <property type="entry name" value="Conjugal_tfr_TrbL/VirB6"/>
</dbReference>
<comment type="similarity">
    <text evidence="2">Belongs to the TrbL/VirB6 family.</text>
</comment>
<dbReference type="GO" id="GO:0016020">
    <property type="term" value="C:membrane"/>
    <property type="evidence" value="ECO:0007669"/>
    <property type="project" value="UniProtKB-SubCell"/>
</dbReference>
<evidence type="ECO:0000256" key="3">
    <source>
        <dbReference type="ARBA" id="ARBA00022692"/>
    </source>
</evidence>
<evidence type="ECO:0000256" key="4">
    <source>
        <dbReference type="ARBA" id="ARBA00022989"/>
    </source>
</evidence>
<gene>
    <name evidence="7" type="ORF">D8780_15365</name>
</gene>
<keyword evidence="3 6" id="KW-0812">Transmembrane</keyword>
<keyword evidence="5 6" id="KW-0472">Membrane</keyword>
<dbReference type="Pfam" id="PF04610">
    <property type="entry name" value="TrbL"/>
    <property type="match status" value="1"/>
</dbReference>
<keyword evidence="8" id="KW-1185">Reference proteome</keyword>
<protein>
    <submittedName>
        <fullName evidence="7">Type IV secretion system protein</fullName>
    </submittedName>
</protein>
<dbReference type="Proteomes" id="UP000281094">
    <property type="component" value="Unassembled WGS sequence"/>
</dbReference>
<name>A0A3L7J3R4_9HYPH</name>
<evidence type="ECO:0000256" key="2">
    <source>
        <dbReference type="ARBA" id="ARBA00007802"/>
    </source>
</evidence>
<evidence type="ECO:0000313" key="7">
    <source>
        <dbReference type="EMBL" id="RLQ84965.1"/>
    </source>
</evidence>
<feature type="transmembrane region" description="Helical" evidence="6">
    <location>
        <begin position="168"/>
        <end position="186"/>
    </location>
</feature>
<dbReference type="GO" id="GO:0030255">
    <property type="term" value="P:protein secretion by the type IV secretion system"/>
    <property type="evidence" value="ECO:0007669"/>
    <property type="project" value="InterPro"/>
</dbReference>
<feature type="transmembrane region" description="Helical" evidence="6">
    <location>
        <begin position="138"/>
        <end position="161"/>
    </location>
</feature>
<comment type="caution">
    <text evidence="7">The sequence shown here is derived from an EMBL/GenBank/DDBJ whole genome shotgun (WGS) entry which is preliminary data.</text>
</comment>
<dbReference type="EMBL" id="RCWN01000003">
    <property type="protein sequence ID" value="RLQ84965.1"/>
    <property type="molecule type" value="Genomic_DNA"/>
</dbReference>
<proteinExistence type="inferred from homology"/>
<feature type="transmembrane region" description="Helical" evidence="6">
    <location>
        <begin position="61"/>
        <end position="79"/>
    </location>
</feature>
<reference evidence="7 8" key="1">
    <citation type="submission" date="2018-10" db="EMBL/GenBank/DDBJ databases">
        <title>Notoacmeibacter sp. M2BS9Y-3-1, whole genome shotgun sequence.</title>
        <authorList>
            <person name="Tuo L."/>
        </authorList>
    </citation>
    <scope>NUCLEOTIDE SEQUENCE [LARGE SCALE GENOMIC DNA]</scope>
    <source>
        <strain evidence="7 8">M2BS9Y-3-1</strain>
    </source>
</reference>